<dbReference type="Proteomes" id="UP001209878">
    <property type="component" value="Unassembled WGS sequence"/>
</dbReference>
<evidence type="ECO:0000259" key="3">
    <source>
        <dbReference type="PROSITE" id="PS01180"/>
    </source>
</evidence>
<dbReference type="InterPro" id="IPR035914">
    <property type="entry name" value="Sperma_CUB_dom_sf"/>
</dbReference>
<gene>
    <name evidence="4" type="ORF">NP493_598g00000</name>
</gene>
<comment type="caution">
    <text evidence="4">The sequence shown here is derived from an EMBL/GenBank/DDBJ whole genome shotgun (WGS) entry which is preliminary data.</text>
</comment>
<dbReference type="SUPFAM" id="SSF49854">
    <property type="entry name" value="Spermadhesin, CUB domain"/>
    <property type="match status" value="2"/>
</dbReference>
<evidence type="ECO:0000256" key="2">
    <source>
        <dbReference type="PROSITE-ProRule" id="PRU00059"/>
    </source>
</evidence>
<dbReference type="InterPro" id="IPR053207">
    <property type="entry name" value="Non-NMDA_GluR_Accessory"/>
</dbReference>
<name>A0AAD9KTK0_RIDPI</name>
<evidence type="ECO:0000313" key="5">
    <source>
        <dbReference type="Proteomes" id="UP001209878"/>
    </source>
</evidence>
<dbReference type="Pfam" id="PF00431">
    <property type="entry name" value="CUB"/>
    <property type="match status" value="1"/>
</dbReference>
<protein>
    <recommendedName>
        <fullName evidence="3">CUB domain-containing protein</fullName>
    </recommendedName>
</protein>
<sequence>MCGGYDKAAIDVAVFTTGHEAEVEFCASALRPSTSFALSYTFVNTGLDSTMHSALTHNHMKPFKVAGSLCSWSMDVNDCGDSCWIFSPGYPGIYPPNVTCQYRVTTDDPDTMLQLTFDNSGTGLFYFSSLCREDYISISDGDNSSESFIGRFCGRHLPSVTTSGRELRLTFVSGLGLPVFQHMGFRASVVAITKEWNPSGQRQPGSRCDWVFRVSSGSISSPDHWLPAGTECRYLFDVTSGAYLEFIVNIYGLRGQCDDEVLVYNGTTLVTTLCSADVVKRQTHVFYVDSRRSALIYRTTSGQLVSEPDRGFWLSFRLVDGRSETRVFIGGICTPRS</sequence>
<feature type="domain" description="CUB" evidence="3">
    <location>
        <begin position="70"/>
        <end position="192"/>
    </location>
</feature>
<comment type="caution">
    <text evidence="2">Lacks conserved residue(s) required for the propagation of feature annotation.</text>
</comment>
<accession>A0AAD9KTK0</accession>
<reference evidence="4" key="1">
    <citation type="journal article" date="2023" name="Mol. Biol. Evol.">
        <title>Third-Generation Sequencing Reveals the Adaptive Role of the Epigenome in Three Deep-Sea Polychaetes.</title>
        <authorList>
            <person name="Perez M."/>
            <person name="Aroh O."/>
            <person name="Sun Y."/>
            <person name="Lan Y."/>
            <person name="Juniper S.K."/>
            <person name="Young C.R."/>
            <person name="Angers B."/>
            <person name="Qian P.Y."/>
        </authorList>
    </citation>
    <scope>NUCLEOTIDE SEQUENCE</scope>
    <source>
        <strain evidence="4">R07B-5</strain>
    </source>
</reference>
<feature type="domain" description="CUB" evidence="3">
    <location>
        <begin position="208"/>
        <end position="319"/>
    </location>
</feature>
<dbReference type="EMBL" id="JAODUO010000598">
    <property type="protein sequence ID" value="KAK2177423.1"/>
    <property type="molecule type" value="Genomic_DNA"/>
</dbReference>
<dbReference type="PANTHER" id="PTHR47537">
    <property type="entry name" value="CUBILIN"/>
    <property type="match status" value="1"/>
</dbReference>
<keyword evidence="5" id="KW-1185">Reference proteome</keyword>
<dbReference type="PROSITE" id="PS01180">
    <property type="entry name" value="CUB"/>
    <property type="match status" value="2"/>
</dbReference>
<dbReference type="PANTHER" id="PTHR47537:SF2">
    <property type="entry name" value="CUBILIN"/>
    <property type="match status" value="1"/>
</dbReference>
<organism evidence="4 5">
    <name type="scientific">Ridgeia piscesae</name>
    <name type="common">Tubeworm</name>
    <dbReference type="NCBI Taxonomy" id="27915"/>
    <lineage>
        <taxon>Eukaryota</taxon>
        <taxon>Metazoa</taxon>
        <taxon>Spiralia</taxon>
        <taxon>Lophotrochozoa</taxon>
        <taxon>Annelida</taxon>
        <taxon>Polychaeta</taxon>
        <taxon>Sedentaria</taxon>
        <taxon>Canalipalpata</taxon>
        <taxon>Sabellida</taxon>
        <taxon>Siboglinidae</taxon>
        <taxon>Ridgeia</taxon>
    </lineage>
</organism>
<feature type="disulfide bond" evidence="2">
    <location>
        <begin position="257"/>
        <end position="274"/>
    </location>
</feature>
<dbReference type="GO" id="GO:0005886">
    <property type="term" value="C:plasma membrane"/>
    <property type="evidence" value="ECO:0007669"/>
    <property type="project" value="TreeGrafter"/>
</dbReference>
<dbReference type="InterPro" id="IPR000859">
    <property type="entry name" value="CUB_dom"/>
</dbReference>
<dbReference type="CDD" id="cd00041">
    <property type="entry name" value="CUB"/>
    <property type="match status" value="1"/>
</dbReference>
<dbReference type="Gene3D" id="2.60.120.290">
    <property type="entry name" value="Spermadhesin, CUB domain"/>
    <property type="match status" value="2"/>
</dbReference>
<evidence type="ECO:0000256" key="1">
    <source>
        <dbReference type="ARBA" id="ARBA00023157"/>
    </source>
</evidence>
<keyword evidence="1 2" id="KW-1015">Disulfide bond</keyword>
<dbReference type="AlphaFoldDB" id="A0AAD9KTK0"/>
<dbReference type="SMART" id="SM00042">
    <property type="entry name" value="CUB"/>
    <property type="match status" value="2"/>
</dbReference>
<proteinExistence type="predicted"/>
<evidence type="ECO:0000313" key="4">
    <source>
        <dbReference type="EMBL" id="KAK2177423.1"/>
    </source>
</evidence>